<dbReference type="AlphaFoldDB" id="A0A1B6GX92"/>
<accession>A0A1B6GX92</accession>
<evidence type="ECO:0000256" key="1">
    <source>
        <dbReference type="SAM" id="MobiDB-lite"/>
    </source>
</evidence>
<feature type="region of interest" description="Disordered" evidence="1">
    <location>
        <begin position="28"/>
        <end position="161"/>
    </location>
</feature>
<feature type="non-terminal residue" evidence="2">
    <location>
        <position position="1"/>
    </location>
</feature>
<gene>
    <name evidence="2" type="ORF">g.13</name>
</gene>
<proteinExistence type="predicted"/>
<feature type="compositionally biased region" description="Basic and acidic residues" evidence="1">
    <location>
        <begin position="46"/>
        <end position="57"/>
    </location>
</feature>
<dbReference type="EMBL" id="GECZ01002738">
    <property type="protein sequence ID" value="JAS67031.1"/>
    <property type="molecule type" value="Transcribed_RNA"/>
</dbReference>
<name>A0A1B6GX92_9HEMI</name>
<reference evidence="2" key="1">
    <citation type="submission" date="2015-11" db="EMBL/GenBank/DDBJ databases">
        <title>De novo transcriptome assembly of four potential Pierce s Disease insect vectors from Arizona vineyards.</title>
        <authorList>
            <person name="Tassone E.E."/>
        </authorList>
    </citation>
    <scope>NUCLEOTIDE SEQUENCE</scope>
</reference>
<organism evidence="2">
    <name type="scientific">Cuerna arida</name>
    <dbReference type="NCBI Taxonomy" id="1464854"/>
    <lineage>
        <taxon>Eukaryota</taxon>
        <taxon>Metazoa</taxon>
        <taxon>Ecdysozoa</taxon>
        <taxon>Arthropoda</taxon>
        <taxon>Hexapoda</taxon>
        <taxon>Insecta</taxon>
        <taxon>Pterygota</taxon>
        <taxon>Neoptera</taxon>
        <taxon>Paraneoptera</taxon>
        <taxon>Hemiptera</taxon>
        <taxon>Auchenorrhyncha</taxon>
        <taxon>Membracoidea</taxon>
        <taxon>Cicadellidae</taxon>
        <taxon>Cicadellinae</taxon>
        <taxon>Proconiini</taxon>
        <taxon>Cuerna</taxon>
    </lineage>
</organism>
<protein>
    <submittedName>
        <fullName evidence="2">Uncharacterized protein</fullName>
    </submittedName>
</protein>
<evidence type="ECO:0000313" key="2">
    <source>
        <dbReference type="EMBL" id="JAS67031.1"/>
    </source>
</evidence>
<sequence length="161" mass="17319">AVEHVQPRVSCPIFKHRRNFEVALAAVGDDGEGWRRDVSEGASAGQRHDGREGDSNQHVHAGARVDVQKLPGAAPRVYATKPEHGGIPARTQVVDESVAVRMKTPGEGTLPQGEHEDSAQPGGQRRQPAVPRIVGEDVDVHEAPGSSPIADNQRGDDQRRQ</sequence>